<sequence length="351" mass="38562">MSVPELLPWLNGDWGALWGHPGGLPHALLLAGPAGVGKREFAEAVAMRLLCEQAANASRACGECDSCRWFASGNHPDFRRLIPEADVEEIESDEAPPKAEKSDKKKSSQILVGQVRALSDFVYVGSHRARGRVIIVQPAEAMNPSAANSLLKILEEPPATVYFILVSDSYRRLLPTIRSRCRMLPMSRPDAQSASDWLAGRQADASKLLGVSGGMPLRALALVEQGWGKLVAALQAALGDVDQDEMSLASAWEALLKNVEVFAMEDLITLLQEWLSDLISRQIAGRARFFADAEAIHRRLLTRTSIPALFHCYNQLQTARPLANHPLNPRLFLEDLAARYLATFATPRPTR</sequence>
<dbReference type="RefSeq" id="WP_165904814.1">
    <property type="nucleotide sequence ID" value="NZ_BHVV01000006.1"/>
</dbReference>
<dbReference type="PANTHER" id="PTHR11669:SF8">
    <property type="entry name" value="DNA POLYMERASE III SUBUNIT DELTA"/>
    <property type="match status" value="1"/>
</dbReference>
<dbReference type="SUPFAM" id="SSF52540">
    <property type="entry name" value="P-loop containing nucleoside triphosphate hydrolases"/>
    <property type="match status" value="1"/>
</dbReference>
<dbReference type="AlphaFoldDB" id="A0A497XDF7"/>
<name>A0A497XDF7_9PROT</name>
<reference evidence="1 2" key="1">
    <citation type="submission" date="2018-10" db="EMBL/GenBank/DDBJ databases">
        <title>Genomic Encyclopedia of Type Strains, Phase IV (KMG-IV): sequencing the most valuable type-strain genomes for metagenomic binning, comparative biology and taxonomic classification.</title>
        <authorList>
            <person name="Goeker M."/>
        </authorList>
    </citation>
    <scope>NUCLEOTIDE SEQUENCE [LARGE SCALE GENOMIC DNA]</scope>
    <source>
        <strain evidence="1 2">DSM 26916</strain>
    </source>
</reference>
<comment type="caution">
    <text evidence="1">The sequence shown here is derived from an EMBL/GenBank/DDBJ whole genome shotgun (WGS) entry which is preliminary data.</text>
</comment>
<dbReference type="PANTHER" id="PTHR11669">
    <property type="entry name" value="REPLICATION FACTOR C / DNA POLYMERASE III GAMMA-TAU SUBUNIT"/>
    <property type="match status" value="1"/>
</dbReference>
<dbReference type="GO" id="GO:0009360">
    <property type="term" value="C:DNA polymerase III complex"/>
    <property type="evidence" value="ECO:0007669"/>
    <property type="project" value="TreeGrafter"/>
</dbReference>
<organism evidence="1 2">
    <name type="scientific">Sulfurisoma sediminicola</name>
    <dbReference type="NCBI Taxonomy" id="1381557"/>
    <lineage>
        <taxon>Bacteria</taxon>
        <taxon>Pseudomonadati</taxon>
        <taxon>Pseudomonadota</taxon>
        <taxon>Betaproteobacteria</taxon>
        <taxon>Nitrosomonadales</taxon>
        <taxon>Sterolibacteriaceae</taxon>
        <taxon>Sulfurisoma</taxon>
    </lineage>
</organism>
<gene>
    <name evidence="1" type="ORF">DFR35_1649</name>
</gene>
<dbReference type="NCBIfam" id="TIGR00678">
    <property type="entry name" value="holB"/>
    <property type="match status" value="1"/>
</dbReference>
<dbReference type="Proteomes" id="UP000268908">
    <property type="component" value="Unassembled WGS sequence"/>
</dbReference>
<dbReference type="InterPro" id="IPR050238">
    <property type="entry name" value="DNA_Rep/Repair_Clamp_Loader"/>
</dbReference>
<evidence type="ECO:0000313" key="2">
    <source>
        <dbReference type="Proteomes" id="UP000268908"/>
    </source>
</evidence>
<keyword evidence="2" id="KW-1185">Reference proteome</keyword>
<protein>
    <submittedName>
        <fullName evidence="1">DNA polymerase III delta prime subunit</fullName>
    </submittedName>
</protein>
<dbReference type="InterPro" id="IPR027417">
    <property type="entry name" value="P-loop_NTPase"/>
</dbReference>
<dbReference type="Gene3D" id="3.40.50.300">
    <property type="entry name" value="P-loop containing nucleotide triphosphate hydrolases"/>
    <property type="match status" value="1"/>
</dbReference>
<proteinExistence type="predicted"/>
<dbReference type="GO" id="GO:0003887">
    <property type="term" value="F:DNA-directed DNA polymerase activity"/>
    <property type="evidence" value="ECO:0007669"/>
    <property type="project" value="InterPro"/>
</dbReference>
<dbReference type="GO" id="GO:0008408">
    <property type="term" value="F:3'-5' exonuclease activity"/>
    <property type="evidence" value="ECO:0007669"/>
    <property type="project" value="InterPro"/>
</dbReference>
<dbReference type="EMBL" id="RCCI01000005">
    <property type="protein sequence ID" value="RLJ64993.1"/>
    <property type="molecule type" value="Genomic_DNA"/>
</dbReference>
<dbReference type="InterPro" id="IPR004622">
    <property type="entry name" value="DNA_pol_HolB"/>
</dbReference>
<dbReference type="GO" id="GO:0006261">
    <property type="term" value="P:DNA-templated DNA replication"/>
    <property type="evidence" value="ECO:0007669"/>
    <property type="project" value="TreeGrafter"/>
</dbReference>
<accession>A0A497XDF7</accession>
<evidence type="ECO:0000313" key="1">
    <source>
        <dbReference type="EMBL" id="RLJ64993.1"/>
    </source>
</evidence>
<dbReference type="Pfam" id="PF13177">
    <property type="entry name" value="DNA_pol3_delta2"/>
    <property type="match status" value="1"/>
</dbReference>